<feature type="binding site" evidence="1">
    <location>
        <position position="540"/>
    </location>
    <ligand>
        <name>Zn(2+)</name>
        <dbReference type="ChEBI" id="CHEBI:29105"/>
    </ligand>
</feature>
<dbReference type="EMBL" id="BRYA01000321">
    <property type="protein sequence ID" value="GMI46950.1"/>
    <property type="molecule type" value="Genomic_DNA"/>
</dbReference>
<keyword evidence="6" id="KW-1185">Reference proteome</keyword>
<feature type="binding site" evidence="1">
    <location>
        <position position="272"/>
    </location>
    <ligand>
        <name>Zn(2+)</name>
        <dbReference type="ChEBI" id="CHEBI:29105"/>
    </ligand>
</feature>
<dbReference type="AlphaFoldDB" id="A0A9W7GN31"/>
<proteinExistence type="inferred from homology"/>
<feature type="domain" description="Neutral/alkaline non-lysosomal ceramidase N-terminal" evidence="4">
    <location>
        <begin position="94"/>
        <end position="566"/>
    </location>
</feature>
<dbReference type="EC" id="3.5.1.23" evidence="2"/>
<dbReference type="InterPro" id="IPR031329">
    <property type="entry name" value="NEUT/ALK_ceramidase_N"/>
</dbReference>
<gene>
    <name evidence="5" type="ORF">TrCOL_g1157</name>
</gene>
<name>A0A9W7GN31_9STRA</name>
<dbReference type="Proteomes" id="UP001165065">
    <property type="component" value="Unassembled WGS sequence"/>
</dbReference>
<dbReference type="GO" id="GO:0017040">
    <property type="term" value="F:N-acylsphingosine amidohydrolase activity"/>
    <property type="evidence" value="ECO:0007669"/>
    <property type="project" value="UniProtKB-UniRule"/>
</dbReference>
<protein>
    <recommendedName>
        <fullName evidence="2">Neutral ceramidase</fullName>
        <ecNumber evidence="2">3.5.1.23</ecNumber>
    </recommendedName>
</protein>
<dbReference type="GO" id="GO:0005576">
    <property type="term" value="C:extracellular region"/>
    <property type="evidence" value="ECO:0007669"/>
    <property type="project" value="TreeGrafter"/>
</dbReference>
<comment type="catalytic activity">
    <reaction evidence="2">
        <text>an N-acylsphing-4-enine + H2O = sphing-4-enine + a fatty acid</text>
        <dbReference type="Rhea" id="RHEA:20856"/>
        <dbReference type="ChEBI" id="CHEBI:15377"/>
        <dbReference type="ChEBI" id="CHEBI:28868"/>
        <dbReference type="ChEBI" id="CHEBI:52639"/>
        <dbReference type="ChEBI" id="CHEBI:57756"/>
        <dbReference type="EC" id="3.5.1.23"/>
    </reaction>
</comment>
<dbReference type="Pfam" id="PF04734">
    <property type="entry name" value="Ceramidase_alk"/>
    <property type="match status" value="1"/>
</dbReference>
<dbReference type="GO" id="GO:0016020">
    <property type="term" value="C:membrane"/>
    <property type="evidence" value="ECO:0007669"/>
    <property type="project" value="GOC"/>
</dbReference>
<evidence type="ECO:0000256" key="3">
    <source>
        <dbReference type="SAM" id="MobiDB-lite"/>
    </source>
</evidence>
<dbReference type="PANTHER" id="PTHR12670">
    <property type="entry name" value="CERAMIDASE"/>
    <property type="match status" value="1"/>
</dbReference>
<dbReference type="GO" id="GO:0046512">
    <property type="term" value="P:sphingosine biosynthetic process"/>
    <property type="evidence" value="ECO:0007669"/>
    <property type="project" value="TreeGrafter"/>
</dbReference>
<evidence type="ECO:0000313" key="6">
    <source>
        <dbReference type="Proteomes" id="UP001165065"/>
    </source>
</evidence>
<feature type="compositionally biased region" description="Polar residues" evidence="3">
    <location>
        <begin position="217"/>
        <end position="226"/>
    </location>
</feature>
<evidence type="ECO:0000259" key="4">
    <source>
        <dbReference type="Pfam" id="PF04734"/>
    </source>
</evidence>
<accession>A0A9W7GN31</accession>
<comment type="caution">
    <text evidence="5">The sequence shown here is derived from an EMBL/GenBank/DDBJ whole genome shotgun (WGS) entry which is preliminary data.</text>
</comment>
<keyword evidence="2" id="KW-0378">Hydrolase</keyword>
<dbReference type="GO" id="GO:0046872">
    <property type="term" value="F:metal ion binding"/>
    <property type="evidence" value="ECO:0007669"/>
    <property type="project" value="UniProtKB-KW"/>
</dbReference>
<feature type="binding site" evidence="1">
    <location>
        <position position="506"/>
    </location>
    <ligand>
        <name>Zn(2+)</name>
        <dbReference type="ChEBI" id="CHEBI:29105"/>
    </ligand>
</feature>
<organism evidence="5 6">
    <name type="scientific">Triparma columacea</name>
    <dbReference type="NCBI Taxonomy" id="722753"/>
    <lineage>
        <taxon>Eukaryota</taxon>
        <taxon>Sar</taxon>
        <taxon>Stramenopiles</taxon>
        <taxon>Ochrophyta</taxon>
        <taxon>Bolidophyceae</taxon>
        <taxon>Parmales</taxon>
        <taxon>Triparmaceae</taxon>
        <taxon>Triparma</taxon>
    </lineage>
</organism>
<dbReference type="PANTHER" id="PTHR12670:SF1">
    <property type="entry name" value="NEUTRAL CERAMIDASE"/>
    <property type="match status" value="1"/>
</dbReference>
<feature type="binding site" evidence="1">
    <location>
        <position position="137"/>
    </location>
    <ligand>
        <name>Zn(2+)</name>
        <dbReference type="ChEBI" id="CHEBI:29105"/>
    </ligand>
</feature>
<evidence type="ECO:0000256" key="2">
    <source>
        <dbReference type="RuleBase" id="RU366019"/>
    </source>
</evidence>
<keyword evidence="1" id="KW-0479">Metal-binding</keyword>
<reference evidence="6" key="1">
    <citation type="journal article" date="2023" name="Commun. Biol.">
        <title>Genome analysis of Parmales, the sister group of diatoms, reveals the evolutionary specialization of diatoms from phago-mixotrophs to photoautotrophs.</title>
        <authorList>
            <person name="Ban H."/>
            <person name="Sato S."/>
            <person name="Yoshikawa S."/>
            <person name="Yamada K."/>
            <person name="Nakamura Y."/>
            <person name="Ichinomiya M."/>
            <person name="Sato N."/>
            <person name="Blanc-Mathieu R."/>
            <person name="Endo H."/>
            <person name="Kuwata A."/>
            <person name="Ogata H."/>
        </authorList>
    </citation>
    <scope>NUCLEOTIDE SEQUENCE [LARGE SCALE GENOMIC DNA]</scope>
</reference>
<sequence length="607" mass="64648">MPKRRKSKVENTPETPQISILLDRNAALVATHAIDITPTQCDGGNLSGWSAIGGRATQPPPSPPANEPYGRYTLHCTVQVVSNETDVLSAVGNGANTLVLISCDLHSCSQPLHAGVTEHLNARYCIPPSNVILSGTHTHSGPGRYYGNKLYDAMTVSTHNLMFGFDAAIFNRLLTKIQECADEAISKLSNGTFAITRTSVYGYSSNRSLPAHKNDPEYSTWTTSPHSPACNAPESSSLSTEDVHIDPRLNAFIAISDETSSVSGVIGTFSCHGTSMGPQTRHYDPDWFGAAKVAFNSSFSSPDVPVAIMQACCGDICPSPICGPLGKVDGERGPRPASFGQGLKDAVGKGIGEALAGMVGEYLLNTEDLAPLPSTSRSKRKKSTKKPSPDSLAIQSSTHLWVPSKDFAPSNVLPSPILPSSLSLLSPANFGIVTIAGTASGGNPFLYKRIGSGYASNTLPPSHPQNPKTPLPFPASFYISKAAPDSLPLTVIVINQTVAIATVPGEPTITAGHRIEKAIKEETGAKHCIVLGFCGDYAGYWVTEEEYEQQQYEGSSMLFGKFGLNVLTKRLRMVARSAVGLAPLLQEIERDDEMVGEEGDDEDDDSD</sequence>
<keyword evidence="2" id="KW-0443">Lipid metabolism</keyword>
<feature type="region of interest" description="Disordered" evidence="3">
    <location>
        <begin position="215"/>
        <end position="237"/>
    </location>
</feature>
<dbReference type="InterPro" id="IPR006823">
    <property type="entry name" value="Ceramidase_alk"/>
</dbReference>
<evidence type="ECO:0000313" key="5">
    <source>
        <dbReference type="EMBL" id="GMI46950.1"/>
    </source>
</evidence>
<comment type="similarity">
    <text evidence="2">Belongs to the neutral ceramidase family.</text>
</comment>
<feature type="region of interest" description="Disordered" evidence="3">
    <location>
        <begin position="370"/>
        <end position="394"/>
    </location>
</feature>
<dbReference type="OrthoDB" id="191371at2759"/>
<keyword evidence="1" id="KW-0862">Zinc</keyword>
<comment type="cofactor">
    <cofactor evidence="1">
        <name>Zn(2+)</name>
        <dbReference type="ChEBI" id="CHEBI:29105"/>
    </cofactor>
    <text evidence="1">Binds 1 zinc ion per subunit.</text>
</comment>
<evidence type="ECO:0000256" key="1">
    <source>
        <dbReference type="PIRSR" id="PIRSR606823-2"/>
    </source>
</evidence>
<keyword evidence="2" id="KW-0746">Sphingolipid metabolism</keyword>
<dbReference type="GO" id="GO:0042759">
    <property type="term" value="P:long-chain fatty acid biosynthetic process"/>
    <property type="evidence" value="ECO:0007669"/>
    <property type="project" value="TreeGrafter"/>
</dbReference>
<dbReference type="GO" id="GO:0046514">
    <property type="term" value="P:ceramide catabolic process"/>
    <property type="evidence" value="ECO:0007669"/>
    <property type="project" value="InterPro"/>
</dbReference>